<reference evidence="1 2" key="1">
    <citation type="journal article" date="2014" name="PLoS ONE">
        <title>Genome Sequence of Candidatus Nitrososphaera evergladensis from Group I.1b Enriched from Everglades Soil Reveals Novel Genomic Features of the Ammonia-Oxidizing Archaea.</title>
        <authorList>
            <person name="Zhalnina K.V."/>
            <person name="Dias R."/>
            <person name="Leonard M.T."/>
            <person name="Dorr de Quadros P."/>
            <person name="Camargo F.A."/>
            <person name="Drew J.C."/>
            <person name="Farmerie W.G."/>
            <person name="Daroub S.H."/>
            <person name="Triplett E.W."/>
        </authorList>
    </citation>
    <scope>NUCLEOTIDE SEQUENCE [LARGE SCALE GENOMIC DNA]</scope>
    <source>
        <strain evidence="1 2">SR1</strain>
    </source>
</reference>
<dbReference type="Proteomes" id="UP000028194">
    <property type="component" value="Chromosome"/>
</dbReference>
<dbReference type="EMBL" id="CP007174">
    <property type="protein sequence ID" value="AIF84109.1"/>
    <property type="molecule type" value="Genomic_DNA"/>
</dbReference>
<evidence type="ECO:0000313" key="2">
    <source>
        <dbReference type="Proteomes" id="UP000028194"/>
    </source>
</evidence>
<dbReference type="KEGG" id="nev:NTE_02052"/>
<dbReference type="HOGENOM" id="CLU_2839493_0_0_2"/>
<protein>
    <submittedName>
        <fullName evidence="1">Uncharacterized protein</fullName>
    </submittedName>
</protein>
<gene>
    <name evidence="1" type="ORF">NTE_02052</name>
</gene>
<accession>A0A075MXT8</accession>
<sequence length="65" mass="6881">MNAAEFCPECNEAVLWKCSSCDRENDKSIHTSHPVESEAPPSTRAASVVGAILTMVSGMSVALTL</sequence>
<dbReference type="AlphaFoldDB" id="A0A075MXT8"/>
<organism evidence="1 2">
    <name type="scientific">Candidatus Nitrososphaera evergladensis SR1</name>
    <dbReference type="NCBI Taxonomy" id="1459636"/>
    <lineage>
        <taxon>Archaea</taxon>
        <taxon>Nitrososphaerota</taxon>
        <taxon>Nitrososphaeria</taxon>
        <taxon>Nitrososphaerales</taxon>
        <taxon>Nitrososphaeraceae</taxon>
        <taxon>Nitrososphaera</taxon>
    </lineage>
</organism>
<evidence type="ECO:0000313" key="1">
    <source>
        <dbReference type="EMBL" id="AIF84109.1"/>
    </source>
</evidence>
<dbReference type="STRING" id="1459636.NTE_02052"/>
<name>A0A075MXT8_9ARCH</name>
<keyword evidence="2" id="KW-1185">Reference proteome</keyword>
<proteinExistence type="predicted"/>